<name>A0A2T0U4J6_9SPHI</name>
<evidence type="ECO:0000256" key="10">
    <source>
        <dbReference type="ARBA" id="ARBA00032474"/>
    </source>
</evidence>
<protein>
    <recommendedName>
        <fullName evidence="4">Molybdopterin synthase catalytic subunit</fullName>
        <ecNumber evidence="3">2.8.1.12</ecNumber>
    </recommendedName>
    <alternativeName>
        <fullName evidence="9">MPT synthase subunit 2</fullName>
    </alternativeName>
    <alternativeName>
        <fullName evidence="7">Molybdenum cofactor biosynthesis protein E</fullName>
    </alternativeName>
    <alternativeName>
        <fullName evidence="8">Molybdopterin-converting factor large subunit</fullName>
    </alternativeName>
    <alternativeName>
        <fullName evidence="10">Molybdopterin-converting factor subunit 2</fullName>
    </alternativeName>
</protein>
<organism evidence="12 13">
    <name type="scientific">Arcticibacter pallidicorallinus</name>
    <dbReference type="NCBI Taxonomy" id="1259464"/>
    <lineage>
        <taxon>Bacteria</taxon>
        <taxon>Pseudomonadati</taxon>
        <taxon>Bacteroidota</taxon>
        <taxon>Sphingobacteriia</taxon>
        <taxon>Sphingobacteriales</taxon>
        <taxon>Sphingobacteriaceae</taxon>
        <taxon>Arcticibacter</taxon>
    </lineage>
</organism>
<keyword evidence="13" id="KW-1185">Reference proteome</keyword>
<evidence type="ECO:0000256" key="2">
    <source>
        <dbReference type="ARBA" id="ARBA00005426"/>
    </source>
</evidence>
<comment type="pathway">
    <text evidence="1">Cofactor biosynthesis; molybdopterin biosynthesis.</text>
</comment>
<proteinExistence type="inferred from homology"/>
<evidence type="ECO:0000256" key="11">
    <source>
        <dbReference type="ARBA" id="ARBA00049878"/>
    </source>
</evidence>
<dbReference type="CDD" id="cd00756">
    <property type="entry name" value="MoaE"/>
    <property type="match status" value="1"/>
</dbReference>
<dbReference type="OrthoDB" id="9803224at2"/>
<evidence type="ECO:0000256" key="8">
    <source>
        <dbReference type="ARBA" id="ARBA00030407"/>
    </source>
</evidence>
<dbReference type="RefSeq" id="WP_106293215.1">
    <property type="nucleotide sequence ID" value="NZ_PVTH01000005.1"/>
</dbReference>
<dbReference type="AlphaFoldDB" id="A0A2T0U4J6"/>
<dbReference type="EC" id="2.8.1.12" evidence="3"/>
<comment type="catalytic activity">
    <reaction evidence="11">
        <text>2 [molybdopterin-synthase sulfur-carrier protein]-C-terminal-Gly-aminoethanethioate + cyclic pyranopterin phosphate + H2O = molybdopterin + 2 [molybdopterin-synthase sulfur-carrier protein]-C-terminal Gly-Gly + 2 H(+)</text>
        <dbReference type="Rhea" id="RHEA:26333"/>
        <dbReference type="Rhea" id="RHEA-COMP:12202"/>
        <dbReference type="Rhea" id="RHEA-COMP:19907"/>
        <dbReference type="ChEBI" id="CHEBI:15377"/>
        <dbReference type="ChEBI" id="CHEBI:15378"/>
        <dbReference type="ChEBI" id="CHEBI:58698"/>
        <dbReference type="ChEBI" id="CHEBI:59648"/>
        <dbReference type="ChEBI" id="CHEBI:90778"/>
        <dbReference type="ChEBI" id="CHEBI:232372"/>
        <dbReference type="EC" id="2.8.1.12"/>
    </reaction>
</comment>
<evidence type="ECO:0000313" key="13">
    <source>
        <dbReference type="Proteomes" id="UP000238034"/>
    </source>
</evidence>
<evidence type="ECO:0000256" key="1">
    <source>
        <dbReference type="ARBA" id="ARBA00005046"/>
    </source>
</evidence>
<keyword evidence="5" id="KW-0501">Molybdenum cofactor biosynthesis</keyword>
<evidence type="ECO:0000313" key="12">
    <source>
        <dbReference type="EMBL" id="PRY52812.1"/>
    </source>
</evidence>
<dbReference type="Pfam" id="PF02391">
    <property type="entry name" value="MoaE"/>
    <property type="match status" value="1"/>
</dbReference>
<evidence type="ECO:0000256" key="4">
    <source>
        <dbReference type="ARBA" id="ARBA00013858"/>
    </source>
</evidence>
<dbReference type="InterPro" id="IPR036563">
    <property type="entry name" value="MoaE_sf"/>
</dbReference>
<dbReference type="PANTHER" id="PTHR23404">
    <property type="entry name" value="MOLYBDOPTERIN SYNTHASE RELATED"/>
    <property type="match status" value="1"/>
</dbReference>
<evidence type="ECO:0000256" key="5">
    <source>
        <dbReference type="ARBA" id="ARBA00023150"/>
    </source>
</evidence>
<evidence type="ECO:0000256" key="3">
    <source>
        <dbReference type="ARBA" id="ARBA00011950"/>
    </source>
</evidence>
<accession>A0A2T0U4J6</accession>
<dbReference type="Gene3D" id="3.90.1170.40">
    <property type="entry name" value="Molybdopterin biosynthesis MoaE subunit"/>
    <property type="match status" value="1"/>
</dbReference>
<dbReference type="Proteomes" id="UP000238034">
    <property type="component" value="Unassembled WGS sequence"/>
</dbReference>
<dbReference type="GO" id="GO:0030366">
    <property type="term" value="F:molybdopterin synthase activity"/>
    <property type="evidence" value="ECO:0007669"/>
    <property type="project" value="UniProtKB-EC"/>
</dbReference>
<sequence>MIYITEEQLDLPGLLAASHHPGAGAVVLFSGEVRDNNVGKKVDYIEYESYAPMASKMMNQIMEDARQRWDLQIAVAQHRIGKVKISESAVVVITASAHRSEAYASNRYIIDRIKHEVPIWKCEYFADGTSVWGGNCNCHTETGDLNKHIYESENG</sequence>
<dbReference type="GO" id="GO:0006777">
    <property type="term" value="P:Mo-molybdopterin cofactor biosynthetic process"/>
    <property type="evidence" value="ECO:0007669"/>
    <property type="project" value="UniProtKB-KW"/>
</dbReference>
<reference evidence="12 13" key="1">
    <citation type="submission" date="2018-03" db="EMBL/GenBank/DDBJ databases">
        <title>Genomic Encyclopedia of Type Strains, Phase III (KMG-III): the genomes of soil and plant-associated and newly described type strains.</title>
        <authorList>
            <person name="Whitman W."/>
        </authorList>
    </citation>
    <scope>NUCLEOTIDE SEQUENCE [LARGE SCALE GENOMIC DNA]</scope>
    <source>
        <strain evidence="12 13">CGMCC 1.9313</strain>
    </source>
</reference>
<evidence type="ECO:0000256" key="7">
    <source>
        <dbReference type="ARBA" id="ARBA00029745"/>
    </source>
</evidence>
<evidence type="ECO:0000256" key="9">
    <source>
        <dbReference type="ARBA" id="ARBA00030781"/>
    </source>
</evidence>
<dbReference type="InterPro" id="IPR003448">
    <property type="entry name" value="Mopterin_biosynth_MoaE"/>
</dbReference>
<comment type="caution">
    <text evidence="12">The sequence shown here is derived from an EMBL/GenBank/DDBJ whole genome shotgun (WGS) entry which is preliminary data.</text>
</comment>
<dbReference type="SUPFAM" id="SSF54690">
    <property type="entry name" value="Molybdopterin synthase subunit MoaE"/>
    <property type="match status" value="1"/>
</dbReference>
<comment type="similarity">
    <text evidence="2">Belongs to the MoaE family.</text>
</comment>
<comment type="subunit">
    <text evidence="6">Heterotetramer of 2 MoaD subunits and 2 MoaE subunits. Also stable as homodimer. The enzyme changes between these two forms during catalysis.</text>
</comment>
<dbReference type="EMBL" id="PVTH01000005">
    <property type="protein sequence ID" value="PRY52812.1"/>
    <property type="molecule type" value="Genomic_DNA"/>
</dbReference>
<evidence type="ECO:0000256" key="6">
    <source>
        <dbReference type="ARBA" id="ARBA00026066"/>
    </source>
</evidence>
<gene>
    <name evidence="12" type="ORF">B0I27_105281</name>
</gene>